<dbReference type="AlphaFoldDB" id="A0A921U0V7"/>
<protein>
    <submittedName>
        <fullName evidence="1">Uncharacterized protein</fullName>
    </submittedName>
</protein>
<name>A0A921U0V7_SORBI</name>
<reference evidence="1" key="2">
    <citation type="submission" date="2020-10" db="EMBL/GenBank/DDBJ databases">
        <authorList>
            <person name="Cooper E.A."/>
            <person name="Brenton Z.W."/>
            <person name="Flinn B.S."/>
            <person name="Jenkins J."/>
            <person name="Shu S."/>
            <person name="Flowers D."/>
            <person name="Luo F."/>
            <person name="Wang Y."/>
            <person name="Xia P."/>
            <person name="Barry K."/>
            <person name="Daum C."/>
            <person name="Lipzen A."/>
            <person name="Yoshinaga Y."/>
            <person name="Schmutz J."/>
            <person name="Saski C."/>
            <person name="Vermerris W."/>
            <person name="Kresovich S."/>
        </authorList>
    </citation>
    <scope>NUCLEOTIDE SEQUENCE</scope>
</reference>
<evidence type="ECO:0000313" key="2">
    <source>
        <dbReference type="Proteomes" id="UP000807115"/>
    </source>
</evidence>
<organism evidence="1 2">
    <name type="scientific">Sorghum bicolor</name>
    <name type="common">Sorghum</name>
    <name type="synonym">Sorghum vulgare</name>
    <dbReference type="NCBI Taxonomy" id="4558"/>
    <lineage>
        <taxon>Eukaryota</taxon>
        <taxon>Viridiplantae</taxon>
        <taxon>Streptophyta</taxon>
        <taxon>Embryophyta</taxon>
        <taxon>Tracheophyta</taxon>
        <taxon>Spermatophyta</taxon>
        <taxon>Magnoliopsida</taxon>
        <taxon>Liliopsida</taxon>
        <taxon>Poales</taxon>
        <taxon>Poaceae</taxon>
        <taxon>PACMAD clade</taxon>
        <taxon>Panicoideae</taxon>
        <taxon>Andropogonodae</taxon>
        <taxon>Andropogoneae</taxon>
        <taxon>Sorghinae</taxon>
        <taxon>Sorghum</taxon>
    </lineage>
</organism>
<reference evidence="1" key="1">
    <citation type="journal article" date="2019" name="BMC Genomics">
        <title>A new reference genome for Sorghum bicolor reveals high levels of sequence similarity between sweet and grain genotypes: implications for the genetics of sugar metabolism.</title>
        <authorList>
            <person name="Cooper E.A."/>
            <person name="Brenton Z.W."/>
            <person name="Flinn B.S."/>
            <person name="Jenkins J."/>
            <person name="Shu S."/>
            <person name="Flowers D."/>
            <person name="Luo F."/>
            <person name="Wang Y."/>
            <person name="Xia P."/>
            <person name="Barry K."/>
            <person name="Daum C."/>
            <person name="Lipzen A."/>
            <person name="Yoshinaga Y."/>
            <person name="Schmutz J."/>
            <person name="Saski C."/>
            <person name="Vermerris W."/>
            <person name="Kresovich S."/>
        </authorList>
    </citation>
    <scope>NUCLEOTIDE SEQUENCE</scope>
</reference>
<dbReference type="EMBL" id="CM027689">
    <property type="protein sequence ID" value="KAG0514089.1"/>
    <property type="molecule type" value="Genomic_DNA"/>
</dbReference>
<gene>
    <name evidence="1" type="ORF">BDA96_10G159900</name>
</gene>
<sequence length="51" mass="6214">MRYNRWTSHFKFAISECDLLVVLWDPLMLPKTCMLVGKRQNPMTWIFPSRR</sequence>
<evidence type="ECO:0000313" key="1">
    <source>
        <dbReference type="EMBL" id="KAG0514089.1"/>
    </source>
</evidence>
<dbReference type="Proteomes" id="UP000807115">
    <property type="component" value="Chromosome 10"/>
</dbReference>
<accession>A0A921U0V7</accession>
<comment type="caution">
    <text evidence="1">The sequence shown here is derived from an EMBL/GenBank/DDBJ whole genome shotgun (WGS) entry which is preliminary data.</text>
</comment>
<proteinExistence type="predicted"/>